<evidence type="ECO:0000313" key="2">
    <source>
        <dbReference type="Proteomes" id="UP000321393"/>
    </source>
</evidence>
<protein>
    <submittedName>
        <fullName evidence="1">Mitochondrial protein</fullName>
    </submittedName>
</protein>
<dbReference type="AlphaFoldDB" id="A0A5A7VJ19"/>
<dbReference type="OrthoDB" id="414945at2759"/>
<dbReference type="EMBL" id="SSTE01000601">
    <property type="protein sequence ID" value="KAA0067210.1"/>
    <property type="molecule type" value="Genomic_DNA"/>
</dbReference>
<name>A0A5A7VJ19_CUCMM</name>
<evidence type="ECO:0000313" key="1">
    <source>
        <dbReference type="EMBL" id="KAA0067210.1"/>
    </source>
</evidence>
<proteinExistence type="predicted"/>
<organism evidence="1 2">
    <name type="scientific">Cucumis melo var. makuwa</name>
    <name type="common">Oriental melon</name>
    <dbReference type="NCBI Taxonomy" id="1194695"/>
    <lineage>
        <taxon>Eukaryota</taxon>
        <taxon>Viridiplantae</taxon>
        <taxon>Streptophyta</taxon>
        <taxon>Embryophyta</taxon>
        <taxon>Tracheophyta</taxon>
        <taxon>Spermatophyta</taxon>
        <taxon>Magnoliopsida</taxon>
        <taxon>eudicotyledons</taxon>
        <taxon>Gunneridae</taxon>
        <taxon>Pentapetalae</taxon>
        <taxon>rosids</taxon>
        <taxon>fabids</taxon>
        <taxon>Cucurbitales</taxon>
        <taxon>Cucurbitaceae</taxon>
        <taxon>Benincaseae</taxon>
        <taxon>Cucumis</taxon>
    </lineage>
</organism>
<sequence>MHEGKDLVDPTMYRQLISSLIYLTLTRPDISYSVGVDCKLEGFCDADQACGGTLSLHKRKGLPATKHTKFLQQLGMIERPRIVSVEGEC</sequence>
<dbReference type="Proteomes" id="UP000321393">
    <property type="component" value="Unassembled WGS sequence"/>
</dbReference>
<gene>
    <name evidence="1" type="ORF">E6C27_scaffold418G00130</name>
</gene>
<accession>A0A5A7VJ19</accession>
<comment type="caution">
    <text evidence="1">The sequence shown here is derived from an EMBL/GenBank/DDBJ whole genome shotgun (WGS) entry which is preliminary data.</text>
</comment>
<reference evidence="1 2" key="1">
    <citation type="submission" date="2019-08" db="EMBL/GenBank/DDBJ databases">
        <title>Draft genome sequences of two oriental melons (Cucumis melo L. var makuwa).</title>
        <authorList>
            <person name="Kwon S.-Y."/>
        </authorList>
    </citation>
    <scope>NUCLEOTIDE SEQUENCE [LARGE SCALE GENOMIC DNA]</scope>
    <source>
        <strain evidence="2">cv. SW 3</strain>
        <tissue evidence="1">Leaf</tissue>
    </source>
</reference>